<accession>A0A8J6J8S0</accession>
<feature type="domain" description="SLH" evidence="3">
    <location>
        <begin position="193"/>
        <end position="256"/>
    </location>
</feature>
<reference evidence="4" key="1">
    <citation type="submission" date="2020-08" db="EMBL/GenBank/DDBJ databases">
        <title>Genome public.</title>
        <authorList>
            <person name="Liu C."/>
            <person name="Sun Q."/>
        </authorList>
    </citation>
    <scope>NUCLEOTIDE SEQUENCE</scope>
    <source>
        <strain evidence="4">NSJ-52</strain>
    </source>
</reference>
<organism evidence="4 5">
    <name type="scientific">Lawsonibacter faecis</name>
    <dbReference type="NCBI Taxonomy" id="2763052"/>
    <lineage>
        <taxon>Bacteria</taxon>
        <taxon>Bacillati</taxon>
        <taxon>Bacillota</taxon>
        <taxon>Clostridia</taxon>
        <taxon>Eubacteriales</taxon>
        <taxon>Oscillospiraceae</taxon>
        <taxon>Lawsonibacter</taxon>
    </lineage>
</organism>
<gene>
    <name evidence="4" type="ORF">H8S62_01970</name>
</gene>
<keyword evidence="1" id="KW-0677">Repeat</keyword>
<dbReference type="PROSITE" id="PS51272">
    <property type="entry name" value="SLH"/>
    <property type="match status" value="2"/>
</dbReference>
<comment type="caution">
    <text evidence="4">The sequence shown here is derived from an EMBL/GenBank/DDBJ whole genome shotgun (WGS) entry which is preliminary data.</text>
</comment>
<proteinExistence type="predicted"/>
<evidence type="ECO:0000256" key="1">
    <source>
        <dbReference type="ARBA" id="ARBA00022737"/>
    </source>
</evidence>
<dbReference type="Pfam" id="PF00395">
    <property type="entry name" value="SLH"/>
    <property type="match status" value="1"/>
</dbReference>
<protein>
    <submittedName>
        <fullName evidence="4">S-layer homology domain-containing protein</fullName>
    </submittedName>
</protein>
<dbReference type="AlphaFoldDB" id="A0A8J6J8S0"/>
<evidence type="ECO:0000313" key="5">
    <source>
        <dbReference type="Proteomes" id="UP000607645"/>
    </source>
</evidence>
<feature type="chain" id="PRO_5035168841" evidence="2">
    <location>
        <begin position="25"/>
        <end position="391"/>
    </location>
</feature>
<keyword evidence="2" id="KW-0732">Signal</keyword>
<dbReference type="SUPFAM" id="SSF69360">
    <property type="entry name" value="Cell wall binding repeat"/>
    <property type="match status" value="1"/>
</dbReference>
<dbReference type="InterPro" id="IPR032774">
    <property type="entry name" value="WG_beta_rep"/>
</dbReference>
<feature type="domain" description="SLH" evidence="3">
    <location>
        <begin position="314"/>
        <end position="378"/>
    </location>
</feature>
<keyword evidence="5" id="KW-1185">Reference proteome</keyword>
<dbReference type="InterPro" id="IPR001119">
    <property type="entry name" value="SLH_dom"/>
</dbReference>
<evidence type="ECO:0000256" key="2">
    <source>
        <dbReference type="SAM" id="SignalP"/>
    </source>
</evidence>
<evidence type="ECO:0000259" key="3">
    <source>
        <dbReference type="PROSITE" id="PS51272"/>
    </source>
</evidence>
<feature type="signal peptide" evidence="2">
    <location>
        <begin position="1"/>
        <end position="24"/>
    </location>
</feature>
<dbReference type="RefSeq" id="WP_186918310.1">
    <property type="nucleotide sequence ID" value="NZ_JACOPQ010000001.1"/>
</dbReference>
<dbReference type="Pfam" id="PF14903">
    <property type="entry name" value="WG_beta_rep"/>
    <property type="match status" value="1"/>
</dbReference>
<name>A0A8J6J8S0_9FIRM</name>
<evidence type="ECO:0000313" key="4">
    <source>
        <dbReference type="EMBL" id="MBC5735778.1"/>
    </source>
</evidence>
<dbReference type="EMBL" id="JACOPQ010000001">
    <property type="protein sequence ID" value="MBC5735778.1"/>
    <property type="molecule type" value="Genomic_DNA"/>
</dbReference>
<dbReference type="Proteomes" id="UP000607645">
    <property type="component" value="Unassembled WGS sequence"/>
</dbReference>
<sequence length="391" mass="42357">MKQKLLRPIATVLVLALLASPALAWEKSGEYSEGMVLVTEGDKWGYANSSGTLAISPRFDEAEPFDLGAALVKENGKYGLLRQDGAWLLEPLYGSLTSLGSGIYIGEQNGAWKLLSTVPIPDGQGGSTNQFFEDASSITVETVDGVRTLVFRRGAPPAEGEEDNADRLAVSGLSKLLKERQVPGWAFPLKTGRTALFSDVSGKDWFDLWVDLSYNLGLMEGPGDGKFWPYRTLTVGEALKLAAVLDSRQKSQTFQSGGSPWYQNAVDYCVKNGIITSSTFDDYARPITRAEMALVFAATAPLKDALDLNDARRVQSSIPDVAAGDFAASSIFALYSKGIVSGSDKQLTFRPDAVITRSEVAAIVARLARPEQRLSLWPTSISYYRSAASER</sequence>